<dbReference type="AlphaFoldDB" id="A0A5C8NUP2"/>
<proteinExistence type="predicted"/>
<evidence type="ECO:0000256" key="1">
    <source>
        <dbReference type="SAM" id="MobiDB-lite"/>
    </source>
</evidence>
<dbReference type="OrthoDB" id="9783873at2"/>
<evidence type="ECO:0000259" key="2">
    <source>
        <dbReference type="Pfam" id="PF11074"/>
    </source>
</evidence>
<evidence type="ECO:0000313" key="4">
    <source>
        <dbReference type="Proteomes" id="UP000321548"/>
    </source>
</evidence>
<reference evidence="3 4" key="1">
    <citation type="submission" date="2019-06" db="EMBL/GenBank/DDBJ databases">
        <title>Quisquiliibacterium sp. nov., isolated from a maize field.</title>
        <authorList>
            <person name="Lin S.-Y."/>
            <person name="Tsai C.-F."/>
            <person name="Young C.-C."/>
        </authorList>
    </citation>
    <scope>NUCLEOTIDE SEQUENCE [LARGE SCALE GENOMIC DNA]</scope>
    <source>
        <strain evidence="3 4">CC-CFT501</strain>
    </source>
</reference>
<feature type="region of interest" description="Disordered" evidence="1">
    <location>
        <begin position="341"/>
        <end position="370"/>
    </location>
</feature>
<organism evidence="3 4">
    <name type="scientific">Zeimonas arvi</name>
    <dbReference type="NCBI Taxonomy" id="2498847"/>
    <lineage>
        <taxon>Bacteria</taxon>
        <taxon>Pseudomonadati</taxon>
        <taxon>Pseudomonadota</taxon>
        <taxon>Betaproteobacteria</taxon>
        <taxon>Burkholderiales</taxon>
        <taxon>Burkholderiaceae</taxon>
        <taxon>Zeimonas</taxon>
    </lineage>
</organism>
<dbReference type="Pfam" id="PF11074">
    <property type="entry name" value="DUF2779"/>
    <property type="match status" value="1"/>
</dbReference>
<gene>
    <name evidence="3" type="ORF">FHP08_14245</name>
</gene>
<comment type="caution">
    <text evidence="3">The sequence shown here is derived from an EMBL/GenBank/DDBJ whole genome shotgun (WGS) entry which is preliminary data.</text>
</comment>
<keyword evidence="4" id="KW-1185">Reference proteome</keyword>
<dbReference type="RefSeq" id="WP_147705130.1">
    <property type="nucleotide sequence ID" value="NZ_VDUY01000005.1"/>
</dbReference>
<accession>A0A5C8NUP2</accession>
<name>A0A5C8NUP2_9BURK</name>
<dbReference type="EMBL" id="VDUY01000005">
    <property type="protein sequence ID" value="TXL64881.1"/>
    <property type="molecule type" value="Genomic_DNA"/>
</dbReference>
<evidence type="ECO:0000313" key="3">
    <source>
        <dbReference type="EMBL" id="TXL64881.1"/>
    </source>
</evidence>
<protein>
    <submittedName>
        <fullName evidence="3">DUF2779 domain-containing protein</fullName>
    </submittedName>
</protein>
<dbReference type="Proteomes" id="UP000321548">
    <property type="component" value="Unassembled WGS sequence"/>
</dbReference>
<sequence length="530" mass="58013">MPRLSKSRLQDLQQCPRRLWLQVRHPELREDSAVAQLVFAAGHRVGEVARTLAPGGILIDPRVPGTDRPDLAEALRLTRELLAAAPRRPLYEATFERDGVLVRADLLLPAPGGWRLAEVKSTSSVRDYHLADVTIQRWVLQGQLKDDSWAAGPLAPLAGVELWHVNTGWTWPGGADYAGLFAREDLTAATEPLLDQVPRWVREAERILQGHEPAVAMGEQCRTPFDCPFQAHCAAQAGPQPEYPVTLLPNTQGKKLAAQLLAEGIDDLRSVPPERIEDPELAMIARVTREGAPLLEPQAAEKLAGLGWPRAYLDFETIGFAVPQWPGTRPYQQLPFQWSCQIEEGPPGKEPSEGGPPEGGPPEGGPSEEGQVREAAFLDLSGADPRRACAEALARELPASGPVIVYNAGFERSVLRALAGEFPDLARPLNRIARRLVDLLPLVRAHYYHPDMRGSRSIKAVLPTIPGGADYGLLDEVQHGAAAQAAYLEAIDPETGEARRAELEGALRRYCAMDTWAMVVVARFLEGVRK</sequence>
<dbReference type="InterPro" id="IPR021301">
    <property type="entry name" value="DUF2779"/>
</dbReference>
<feature type="domain" description="DUF2779" evidence="2">
    <location>
        <begin position="312"/>
        <end position="457"/>
    </location>
</feature>